<dbReference type="InterPro" id="IPR049142">
    <property type="entry name" value="MS_channel_1st"/>
</dbReference>
<dbReference type="SUPFAM" id="SSF50182">
    <property type="entry name" value="Sm-like ribonucleoproteins"/>
    <property type="match status" value="1"/>
</dbReference>
<evidence type="ECO:0000256" key="4">
    <source>
        <dbReference type="ARBA" id="ARBA00022692"/>
    </source>
</evidence>
<dbReference type="Gene3D" id="1.10.287.1260">
    <property type="match status" value="1"/>
</dbReference>
<dbReference type="InterPro" id="IPR006685">
    <property type="entry name" value="MscS_channel_2nd"/>
</dbReference>
<dbReference type="RefSeq" id="WP_202246357.1">
    <property type="nucleotide sequence ID" value="NZ_JAESIY010000013.1"/>
</dbReference>
<keyword evidence="8" id="KW-0732">Signal</keyword>
<keyword evidence="6 7" id="KW-0472">Membrane</keyword>
<comment type="subcellular location">
    <subcellularLocation>
        <location evidence="1">Cell membrane</location>
        <topology evidence="1">Multi-pass membrane protein</topology>
    </subcellularLocation>
</comment>
<keyword evidence="4 7" id="KW-0812">Transmembrane</keyword>
<dbReference type="InterPro" id="IPR045042">
    <property type="entry name" value="YnaI-like"/>
</dbReference>
<dbReference type="Gene3D" id="3.30.70.100">
    <property type="match status" value="1"/>
</dbReference>
<organism evidence="12 13">
    <name type="scientific">Fulvivirga sediminis</name>
    <dbReference type="NCBI Taxonomy" id="2803949"/>
    <lineage>
        <taxon>Bacteria</taxon>
        <taxon>Pseudomonadati</taxon>
        <taxon>Bacteroidota</taxon>
        <taxon>Cytophagia</taxon>
        <taxon>Cytophagales</taxon>
        <taxon>Fulvivirgaceae</taxon>
        <taxon>Fulvivirga</taxon>
    </lineage>
</organism>
<dbReference type="PANTHER" id="PTHR43634:SF2">
    <property type="entry name" value="LOW CONDUCTANCE MECHANOSENSITIVE CHANNEL YNAI"/>
    <property type="match status" value="1"/>
</dbReference>
<evidence type="ECO:0000256" key="6">
    <source>
        <dbReference type="ARBA" id="ARBA00023136"/>
    </source>
</evidence>
<reference evidence="12" key="1">
    <citation type="submission" date="2021-01" db="EMBL/GenBank/DDBJ databases">
        <title>Fulvivirga kasyanovii gen. nov., sp nov., a novel member of the phylum Bacteroidetes isolated from seawater in a mussel farm.</title>
        <authorList>
            <person name="Zhao L.-H."/>
            <person name="Wang Z.-J."/>
        </authorList>
    </citation>
    <scope>NUCLEOTIDE SEQUENCE</scope>
    <source>
        <strain evidence="12">2943</strain>
    </source>
</reference>
<evidence type="ECO:0000256" key="1">
    <source>
        <dbReference type="ARBA" id="ARBA00004651"/>
    </source>
</evidence>
<proteinExistence type="inferred from homology"/>
<dbReference type="InterPro" id="IPR011014">
    <property type="entry name" value="MscS_channel_TM-2"/>
</dbReference>
<dbReference type="InterPro" id="IPR023408">
    <property type="entry name" value="MscS_beta-dom_sf"/>
</dbReference>
<evidence type="ECO:0000313" key="12">
    <source>
        <dbReference type="EMBL" id="MBL3658564.1"/>
    </source>
</evidence>
<dbReference type="InterPro" id="IPR011066">
    <property type="entry name" value="MscS_channel_C_sf"/>
</dbReference>
<feature type="transmembrane region" description="Helical" evidence="7">
    <location>
        <begin position="213"/>
        <end position="234"/>
    </location>
</feature>
<accession>A0A937FD38</accession>
<dbReference type="AlphaFoldDB" id="A0A937FD38"/>
<sequence>MRRFLIFFSLIFWSFFSLAQEAAESDPLEYSLSTPYSTIYTHLSYLQDDNYHPDIAAKTFNPQFVDSKEAESLAIKLKQVLDGNAIFIDLDEVPHKANYTDSLTNKHRYYLTKKYPELYVEKEGDNWYFSKKAVRNISKWHDEVYPFGTDKLLELLPSLGTKKILGLYIWQMLGILILIFMAFVLHKLFTFLIEKLILQLLFKFGYKKLADEVVIPVAKPISFLVIFPLLILLVPVLQLPIAMSKYVILALRAIWPIFAIVFLYKMVDIICIYLGKLADKTESTLDDQLVPLLRKVLKTFVVIVGALFILDNLEFDITGLIAGLSIGGLAFALAAQDTIKNFFGSLLIFVDRPFQVGDWITSGNVDGTVEEVGFRSTRIRTFRNSVMYIPNGIITNQMIDNHGLRVYRRFNTNIALTYDTPPELIEVFVEGLKEIVKKHPETRKDYFEIHFNDMADSSLNIMFYIFFKVPSWSDELRARHEVLLEIVRLAEALGVNFAFPTQTLHVETFPEKKGNSPEYTNASSELKTKLEDYLKKSNN</sequence>
<comment type="caution">
    <text evidence="12">The sequence shown here is derived from an EMBL/GenBank/DDBJ whole genome shotgun (WGS) entry which is preliminary data.</text>
</comment>
<feature type="domain" description="Mechanosensitive ion channel MscS" evidence="9">
    <location>
        <begin position="337"/>
        <end position="402"/>
    </location>
</feature>
<dbReference type="Pfam" id="PF21088">
    <property type="entry name" value="MS_channel_1st"/>
    <property type="match status" value="1"/>
</dbReference>
<evidence type="ECO:0000256" key="2">
    <source>
        <dbReference type="ARBA" id="ARBA00008017"/>
    </source>
</evidence>
<comment type="similarity">
    <text evidence="2">Belongs to the MscS (TC 1.A.23) family.</text>
</comment>
<evidence type="ECO:0000256" key="3">
    <source>
        <dbReference type="ARBA" id="ARBA00022475"/>
    </source>
</evidence>
<dbReference type="SUPFAM" id="SSF82689">
    <property type="entry name" value="Mechanosensitive channel protein MscS (YggB), C-terminal domain"/>
    <property type="match status" value="1"/>
</dbReference>
<dbReference type="Pfam" id="PF21082">
    <property type="entry name" value="MS_channel_3rd"/>
    <property type="match status" value="1"/>
</dbReference>
<evidence type="ECO:0000256" key="8">
    <source>
        <dbReference type="SAM" id="SignalP"/>
    </source>
</evidence>
<feature type="transmembrane region" description="Helical" evidence="7">
    <location>
        <begin position="296"/>
        <end position="311"/>
    </location>
</feature>
<evidence type="ECO:0000256" key="7">
    <source>
        <dbReference type="SAM" id="Phobius"/>
    </source>
</evidence>
<dbReference type="EMBL" id="JAESIY010000013">
    <property type="protein sequence ID" value="MBL3658564.1"/>
    <property type="molecule type" value="Genomic_DNA"/>
</dbReference>
<dbReference type="Pfam" id="PF00924">
    <property type="entry name" value="MS_channel_2nd"/>
    <property type="match status" value="1"/>
</dbReference>
<evidence type="ECO:0000259" key="11">
    <source>
        <dbReference type="Pfam" id="PF21088"/>
    </source>
</evidence>
<keyword evidence="5 7" id="KW-1133">Transmembrane helix</keyword>
<feature type="domain" description="Mechanosensitive ion channel transmembrane helices 2/3" evidence="11">
    <location>
        <begin position="295"/>
        <end position="336"/>
    </location>
</feature>
<feature type="transmembrane region" description="Helical" evidence="7">
    <location>
        <begin position="168"/>
        <end position="193"/>
    </location>
</feature>
<dbReference type="Gene3D" id="2.30.30.60">
    <property type="match status" value="1"/>
</dbReference>
<name>A0A937FD38_9BACT</name>
<dbReference type="InterPro" id="IPR010920">
    <property type="entry name" value="LSM_dom_sf"/>
</dbReference>
<keyword evidence="13" id="KW-1185">Reference proteome</keyword>
<feature type="transmembrane region" description="Helical" evidence="7">
    <location>
        <begin position="254"/>
        <end position="275"/>
    </location>
</feature>
<dbReference type="GO" id="GO:0008381">
    <property type="term" value="F:mechanosensitive monoatomic ion channel activity"/>
    <property type="evidence" value="ECO:0007669"/>
    <property type="project" value="UniProtKB-ARBA"/>
</dbReference>
<evidence type="ECO:0000313" key="13">
    <source>
        <dbReference type="Proteomes" id="UP000659388"/>
    </source>
</evidence>
<feature type="domain" description="Mechanosensitive ion channel MscS C-terminal" evidence="10">
    <location>
        <begin position="411"/>
        <end position="495"/>
    </location>
</feature>
<feature type="chain" id="PRO_5037024898" evidence="8">
    <location>
        <begin position="20"/>
        <end position="539"/>
    </location>
</feature>
<feature type="transmembrane region" description="Helical" evidence="7">
    <location>
        <begin position="317"/>
        <end position="335"/>
    </location>
</feature>
<keyword evidence="3" id="KW-1003">Cell membrane</keyword>
<dbReference type="SUPFAM" id="SSF82861">
    <property type="entry name" value="Mechanosensitive channel protein MscS (YggB), transmembrane region"/>
    <property type="match status" value="1"/>
</dbReference>
<evidence type="ECO:0000259" key="9">
    <source>
        <dbReference type="Pfam" id="PF00924"/>
    </source>
</evidence>
<feature type="signal peptide" evidence="8">
    <location>
        <begin position="1"/>
        <end position="19"/>
    </location>
</feature>
<protein>
    <submittedName>
        <fullName evidence="12">Mechanosensitive ion channel family protein</fullName>
    </submittedName>
</protein>
<dbReference type="GO" id="GO:0005886">
    <property type="term" value="C:plasma membrane"/>
    <property type="evidence" value="ECO:0007669"/>
    <property type="project" value="UniProtKB-SubCell"/>
</dbReference>
<dbReference type="Proteomes" id="UP000659388">
    <property type="component" value="Unassembled WGS sequence"/>
</dbReference>
<dbReference type="PANTHER" id="PTHR43634">
    <property type="entry name" value="OW CONDUCTANCE MECHANOSENSITIVE CHANNEL"/>
    <property type="match status" value="1"/>
</dbReference>
<gene>
    <name evidence="12" type="ORF">JL102_20595</name>
</gene>
<dbReference type="InterPro" id="IPR049278">
    <property type="entry name" value="MS_channel_C"/>
</dbReference>
<evidence type="ECO:0000259" key="10">
    <source>
        <dbReference type="Pfam" id="PF21082"/>
    </source>
</evidence>
<evidence type="ECO:0000256" key="5">
    <source>
        <dbReference type="ARBA" id="ARBA00022989"/>
    </source>
</evidence>